<feature type="non-terminal residue" evidence="2">
    <location>
        <position position="1"/>
    </location>
</feature>
<keyword evidence="1" id="KW-0472">Membrane</keyword>
<proteinExistence type="predicted"/>
<keyword evidence="3" id="KW-1185">Reference proteome</keyword>
<keyword evidence="1" id="KW-0812">Transmembrane</keyword>
<evidence type="ECO:0000313" key="3">
    <source>
        <dbReference type="Proteomes" id="UP000434172"/>
    </source>
</evidence>
<reference evidence="2 3" key="1">
    <citation type="submission" date="2019-12" db="EMBL/GenBank/DDBJ databases">
        <title>A genome sequence resource for the geographically widespread anthracnose pathogen Colletotrichum asianum.</title>
        <authorList>
            <person name="Meng Y."/>
        </authorList>
    </citation>
    <scope>NUCLEOTIDE SEQUENCE [LARGE SCALE GENOMIC DNA]</scope>
    <source>
        <strain evidence="2 3">ICMP 18580</strain>
    </source>
</reference>
<organism evidence="2 3">
    <name type="scientific">Colletotrichum asianum</name>
    <dbReference type="NCBI Taxonomy" id="702518"/>
    <lineage>
        <taxon>Eukaryota</taxon>
        <taxon>Fungi</taxon>
        <taxon>Dikarya</taxon>
        <taxon>Ascomycota</taxon>
        <taxon>Pezizomycotina</taxon>
        <taxon>Sordariomycetes</taxon>
        <taxon>Hypocreomycetidae</taxon>
        <taxon>Glomerellales</taxon>
        <taxon>Glomerellaceae</taxon>
        <taxon>Colletotrichum</taxon>
        <taxon>Colletotrichum gloeosporioides species complex</taxon>
    </lineage>
</organism>
<dbReference type="OrthoDB" id="5242358at2759"/>
<dbReference type="Proteomes" id="UP000434172">
    <property type="component" value="Unassembled WGS sequence"/>
</dbReference>
<dbReference type="EMBL" id="WOWK01000127">
    <property type="protein sequence ID" value="KAF0317598.1"/>
    <property type="molecule type" value="Genomic_DNA"/>
</dbReference>
<evidence type="ECO:0000313" key="2">
    <source>
        <dbReference type="EMBL" id="KAF0317598.1"/>
    </source>
</evidence>
<evidence type="ECO:0000256" key="1">
    <source>
        <dbReference type="SAM" id="Phobius"/>
    </source>
</evidence>
<keyword evidence="1" id="KW-1133">Transmembrane helix</keyword>
<gene>
    <name evidence="2" type="ORF">GQ607_015204</name>
</gene>
<sequence>TLSYNLYLLVLLTINPNFIVISIQTNNTLGFTNISFLAYKDKALTKALFIAKAKQ</sequence>
<comment type="caution">
    <text evidence="2">The sequence shown here is derived from an EMBL/GenBank/DDBJ whole genome shotgun (WGS) entry which is preliminary data.</text>
</comment>
<protein>
    <submittedName>
        <fullName evidence="2">Uncharacterized protein</fullName>
    </submittedName>
</protein>
<name>A0A8H3W3M1_9PEZI</name>
<dbReference type="AlphaFoldDB" id="A0A8H3W3M1"/>
<accession>A0A8H3W3M1</accession>
<feature type="transmembrane region" description="Helical" evidence="1">
    <location>
        <begin position="6"/>
        <end position="23"/>
    </location>
</feature>